<evidence type="ECO:0000256" key="1">
    <source>
        <dbReference type="ARBA" id="ARBA00022679"/>
    </source>
</evidence>
<dbReference type="PANTHER" id="PTHR48013:SF9">
    <property type="entry name" value="DUAL SPECIFICITY MITOGEN-ACTIVATED PROTEIN KINASE KINASE 5"/>
    <property type="match status" value="1"/>
</dbReference>
<evidence type="ECO:0000256" key="8">
    <source>
        <dbReference type="ARBA" id="ARBA00049299"/>
    </source>
</evidence>
<dbReference type="OrthoDB" id="4062651at2759"/>
<dbReference type="InterPro" id="IPR011009">
    <property type="entry name" value="Kinase-like_dom_sf"/>
</dbReference>
<dbReference type="InterPro" id="IPR008271">
    <property type="entry name" value="Ser/Thr_kinase_AS"/>
</dbReference>
<comment type="catalytic activity">
    <reaction evidence="7">
        <text>L-seryl-[protein] + ATP = O-phospho-L-seryl-[protein] + ADP + H(+)</text>
        <dbReference type="Rhea" id="RHEA:17989"/>
        <dbReference type="Rhea" id="RHEA-COMP:9863"/>
        <dbReference type="Rhea" id="RHEA-COMP:11604"/>
        <dbReference type="ChEBI" id="CHEBI:15378"/>
        <dbReference type="ChEBI" id="CHEBI:29999"/>
        <dbReference type="ChEBI" id="CHEBI:30616"/>
        <dbReference type="ChEBI" id="CHEBI:83421"/>
        <dbReference type="ChEBI" id="CHEBI:456216"/>
        <dbReference type="EC" id="2.7.12.2"/>
    </reaction>
</comment>
<evidence type="ECO:0000256" key="10">
    <source>
        <dbReference type="PROSITE-ProRule" id="PRU10141"/>
    </source>
</evidence>
<dbReference type="PROSITE" id="PS00107">
    <property type="entry name" value="PROTEIN_KINASE_ATP"/>
    <property type="match status" value="1"/>
</dbReference>
<keyword evidence="1" id="KW-0808">Transferase</keyword>
<evidence type="ECO:0000256" key="4">
    <source>
        <dbReference type="ARBA" id="ARBA00022840"/>
    </source>
</evidence>
<dbReference type="CDD" id="cd00180">
    <property type="entry name" value="PKc"/>
    <property type="match status" value="1"/>
</dbReference>
<keyword evidence="11" id="KW-0723">Serine/threonine-protein kinase</keyword>
<evidence type="ECO:0000256" key="9">
    <source>
        <dbReference type="ARBA" id="ARBA00051693"/>
    </source>
</evidence>
<dbReference type="AlphaFoldDB" id="A0A6A6QK99"/>
<dbReference type="Gene3D" id="1.10.510.10">
    <property type="entry name" value="Transferase(Phosphotransferase) domain 1"/>
    <property type="match status" value="1"/>
</dbReference>
<proteinExistence type="inferred from homology"/>
<protein>
    <recommendedName>
        <fullName evidence="6">mitogen-activated protein kinase kinase</fullName>
        <ecNumber evidence="6">2.7.12.2</ecNumber>
    </recommendedName>
</protein>
<feature type="binding site" evidence="10">
    <location>
        <position position="24"/>
    </location>
    <ligand>
        <name>ATP</name>
        <dbReference type="ChEBI" id="CHEBI:30616"/>
    </ligand>
</feature>
<keyword evidence="14" id="KW-1185">Reference proteome</keyword>
<dbReference type="GO" id="GO:0004674">
    <property type="term" value="F:protein serine/threonine kinase activity"/>
    <property type="evidence" value="ECO:0007669"/>
    <property type="project" value="UniProtKB-KW"/>
</dbReference>
<accession>A0A6A6QK99</accession>
<dbReference type="EMBL" id="MU004193">
    <property type="protein sequence ID" value="KAF2492701.1"/>
    <property type="molecule type" value="Genomic_DNA"/>
</dbReference>
<keyword evidence="4 10" id="KW-0067">ATP-binding</keyword>
<dbReference type="PANTHER" id="PTHR48013">
    <property type="entry name" value="DUAL SPECIFICITY MITOGEN-ACTIVATED PROTEIN KINASE KINASE 5-RELATED"/>
    <property type="match status" value="1"/>
</dbReference>
<feature type="domain" description="Protein kinase" evidence="12">
    <location>
        <begin position="1"/>
        <end position="198"/>
    </location>
</feature>
<dbReference type="SUPFAM" id="SSF56112">
    <property type="entry name" value="Protein kinase-like (PK-like)"/>
    <property type="match status" value="1"/>
</dbReference>
<comment type="catalytic activity">
    <reaction evidence="8">
        <text>L-threonyl-[protein] + ATP = O-phospho-L-threonyl-[protein] + ADP + H(+)</text>
        <dbReference type="Rhea" id="RHEA:46608"/>
        <dbReference type="Rhea" id="RHEA-COMP:11060"/>
        <dbReference type="Rhea" id="RHEA-COMP:11605"/>
        <dbReference type="ChEBI" id="CHEBI:15378"/>
        <dbReference type="ChEBI" id="CHEBI:30013"/>
        <dbReference type="ChEBI" id="CHEBI:30616"/>
        <dbReference type="ChEBI" id="CHEBI:61977"/>
        <dbReference type="ChEBI" id="CHEBI:456216"/>
        <dbReference type="EC" id="2.7.12.2"/>
    </reaction>
</comment>
<organism evidence="13 14">
    <name type="scientific">Lophium mytilinum</name>
    <dbReference type="NCBI Taxonomy" id="390894"/>
    <lineage>
        <taxon>Eukaryota</taxon>
        <taxon>Fungi</taxon>
        <taxon>Dikarya</taxon>
        <taxon>Ascomycota</taxon>
        <taxon>Pezizomycotina</taxon>
        <taxon>Dothideomycetes</taxon>
        <taxon>Pleosporomycetidae</taxon>
        <taxon>Mytilinidiales</taxon>
        <taxon>Mytilinidiaceae</taxon>
        <taxon>Lophium</taxon>
    </lineage>
</organism>
<comment type="similarity">
    <text evidence="5">Belongs to the protein kinase superfamily. STE Ser/Thr protein kinase family. MAP kinase kinase subfamily.</text>
</comment>
<evidence type="ECO:0000256" key="2">
    <source>
        <dbReference type="ARBA" id="ARBA00022741"/>
    </source>
</evidence>
<evidence type="ECO:0000256" key="3">
    <source>
        <dbReference type="ARBA" id="ARBA00022777"/>
    </source>
</evidence>
<dbReference type="GO" id="GO:0005524">
    <property type="term" value="F:ATP binding"/>
    <property type="evidence" value="ECO:0007669"/>
    <property type="project" value="UniProtKB-UniRule"/>
</dbReference>
<evidence type="ECO:0000256" key="7">
    <source>
        <dbReference type="ARBA" id="ARBA00049014"/>
    </source>
</evidence>
<dbReference type="PROSITE" id="PS00108">
    <property type="entry name" value="PROTEIN_KINASE_ST"/>
    <property type="match status" value="1"/>
</dbReference>
<reference evidence="13" key="1">
    <citation type="journal article" date="2020" name="Stud. Mycol.">
        <title>101 Dothideomycetes genomes: a test case for predicting lifestyles and emergence of pathogens.</title>
        <authorList>
            <person name="Haridas S."/>
            <person name="Albert R."/>
            <person name="Binder M."/>
            <person name="Bloem J."/>
            <person name="Labutti K."/>
            <person name="Salamov A."/>
            <person name="Andreopoulos B."/>
            <person name="Baker S."/>
            <person name="Barry K."/>
            <person name="Bills G."/>
            <person name="Bluhm B."/>
            <person name="Cannon C."/>
            <person name="Castanera R."/>
            <person name="Culley D."/>
            <person name="Daum C."/>
            <person name="Ezra D."/>
            <person name="Gonzalez J."/>
            <person name="Henrissat B."/>
            <person name="Kuo A."/>
            <person name="Liang C."/>
            <person name="Lipzen A."/>
            <person name="Lutzoni F."/>
            <person name="Magnuson J."/>
            <person name="Mondo S."/>
            <person name="Nolan M."/>
            <person name="Ohm R."/>
            <person name="Pangilinan J."/>
            <person name="Park H.-J."/>
            <person name="Ramirez L."/>
            <person name="Alfaro M."/>
            <person name="Sun H."/>
            <person name="Tritt A."/>
            <person name="Yoshinaga Y."/>
            <person name="Zwiers L.-H."/>
            <person name="Turgeon B."/>
            <person name="Goodwin S."/>
            <person name="Spatafora J."/>
            <person name="Crous P."/>
            <person name="Grigoriev I."/>
        </authorList>
    </citation>
    <scope>NUCLEOTIDE SEQUENCE</scope>
    <source>
        <strain evidence="13">CBS 269.34</strain>
    </source>
</reference>
<comment type="catalytic activity">
    <reaction evidence="9">
        <text>L-tyrosyl-[protein] + ATP = O-phospho-L-tyrosyl-[protein] + ADP + H(+)</text>
        <dbReference type="Rhea" id="RHEA:10596"/>
        <dbReference type="Rhea" id="RHEA-COMP:10136"/>
        <dbReference type="Rhea" id="RHEA-COMP:20101"/>
        <dbReference type="ChEBI" id="CHEBI:15378"/>
        <dbReference type="ChEBI" id="CHEBI:30616"/>
        <dbReference type="ChEBI" id="CHEBI:46858"/>
        <dbReference type="ChEBI" id="CHEBI:61978"/>
        <dbReference type="ChEBI" id="CHEBI:456216"/>
        <dbReference type="EC" id="2.7.12.2"/>
    </reaction>
</comment>
<dbReference type="InterPro" id="IPR000719">
    <property type="entry name" value="Prot_kinase_dom"/>
</dbReference>
<dbReference type="PROSITE" id="PS50011">
    <property type="entry name" value="PROTEIN_KINASE_DOM"/>
    <property type="match status" value="1"/>
</dbReference>
<evidence type="ECO:0000313" key="13">
    <source>
        <dbReference type="EMBL" id="KAF2492701.1"/>
    </source>
</evidence>
<gene>
    <name evidence="13" type="ORF">BU16DRAFT_422932</name>
</gene>
<keyword evidence="3 13" id="KW-0418">Kinase</keyword>
<evidence type="ECO:0000256" key="6">
    <source>
        <dbReference type="ARBA" id="ARBA00038999"/>
    </source>
</evidence>
<dbReference type="EC" id="2.7.12.2" evidence="6"/>
<evidence type="ECO:0000256" key="11">
    <source>
        <dbReference type="RuleBase" id="RU000304"/>
    </source>
</evidence>
<keyword evidence="2 10" id="KW-0547">Nucleotide-binding</keyword>
<evidence type="ECO:0000256" key="5">
    <source>
        <dbReference type="ARBA" id="ARBA00038035"/>
    </source>
</evidence>
<dbReference type="GO" id="GO:0004708">
    <property type="term" value="F:MAP kinase kinase activity"/>
    <property type="evidence" value="ECO:0007669"/>
    <property type="project" value="UniProtKB-EC"/>
</dbReference>
<feature type="non-terminal residue" evidence="13">
    <location>
        <position position="198"/>
    </location>
</feature>
<evidence type="ECO:0000313" key="14">
    <source>
        <dbReference type="Proteomes" id="UP000799750"/>
    </source>
</evidence>
<dbReference type="Proteomes" id="UP000799750">
    <property type="component" value="Unassembled WGS sequence"/>
</dbReference>
<evidence type="ECO:0000259" key="12">
    <source>
        <dbReference type="PROSITE" id="PS50011"/>
    </source>
</evidence>
<sequence length="198" mass="22256">LGHGGSARVGRVRHKLTGKYFACKRIARGRTFEEQRHQLVEFEQELNVLQRVRHKHLVSCVGSYTDLDSFSLILHPVADQVLKDVLMCQDREHPLPTEEISCLGAAFGCLADAISYLHDHQVRHKDIKPGNVLISGGGRIYLCDFGISRDWSTDGRSTTEGNVFRYTQKYCAPEVIGQGSRNESSDIWSLGTVFLELI</sequence>
<dbReference type="Pfam" id="PF00069">
    <property type="entry name" value="Pkinase"/>
    <property type="match status" value="1"/>
</dbReference>
<feature type="non-terminal residue" evidence="13">
    <location>
        <position position="1"/>
    </location>
</feature>
<dbReference type="SMART" id="SM00220">
    <property type="entry name" value="S_TKc"/>
    <property type="match status" value="1"/>
</dbReference>
<dbReference type="InterPro" id="IPR017441">
    <property type="entry name" value="Protein_kinase_ATP_BS"/>
</dbReference>
<name>A0A6A6QK99_9PEZI</name>